<dbReference type="Pfam" id="PF00485">
    <property type="entry name" value="PRK"/>
    <property type="match status" value="1"/>
</dbReference>
<dbReference type="EMBL" id="CP039291">
    <property type="protein sequence ID" value="QCB94775.1"/>
    <property type="molecule type" value="Genomic_DNA"/>
</dbReference>
<dbReference type="Proteomes" id="UP000296469">
    <property type="component" value="Chromosome"/>
</dbReference>
<dbReference type="PANTHER" id="PTHR10285">
    <property type="entry name" value="URIDINE KINASE"/>
    <property type="match status" value="1"/>
</dbReference>
<dbReference type="GO" id="GO:0005524">
    <property type="term" value="F:ATP binding"/>
    <property type="evidence" value="ECO:0007669"/>
    <property type="project" value="InterPro"/>
</dbReference>
<sequence length="227" mass="25571">MHDGSTERRRWSDYQASRQQVRSVRAASPPDRRARVTREAAADLVTLVRAVNRRPLVVGVDGQSGAGKSTFARAVVPLLAGAVVVEGDDFYRDMDSRRRAALSPADGVQHYFDWQRLRSDVLEPARRGASTLRYQRYDWVLGAMGGWVEMPMPDVVIVEGVYTLRPQLLDLVDVAVWVETPEETRLQRQLERGENTDEWIARWRAAEDHYVASCAPRSAAALRVRGA</sequence>
<feature type="domain" description="Phosphoribulokinase/uridine kinase" evidence="2">
    <location>
        <begin position="57"/>
        <end position="217"/>
    </location>
</feature>
<feature type="compositionally biased region" description="Basic and acidic residues" evidence="1">
    <location>
        <begin position="1"/>
        <end position="12"/>
    </location>
</feature>
<evidence type="ECO:0000313" key="3">
    <source>
        <dbReference type="EMBL" id="QCB94775.1"/>
    </source>
</evidence>
<evidence type="ECO:0000259" key="2">
    <source>
        <dbReference type="Pfam" id="PF00485"/>
    </source>
</evidence>
<evidence type="ECO:0000256" key="1">
    <source>
        <dbReference type="SAM" id="MobiDB-lite"/>
    </source>
</evidence>
<accession>A0A4V1CN06</accession>
<keyword evidence="4" id="KW-1185">Reference proteome</keyword>
<dbReference type="OrthoDB" id="3199600at2"/>
<dbReference type="SUPFAM" id="SSF52540">
    <property type="entry name" value="P-loop containing nucleoside triphosphate hydrolases"/>
    <property type="match status" value="1"/>
</dbReference>
<feature type="region of interest" description="Disordered" evidence="1">
    <location>
        <begin position="1"/>
        <end position="33"/>
    </location>
</feature>
<keyword evidence="3" id="KW-0808">Transferase</keyword>
<name>A0A4V1CN06_9CELL</name>
<keyword evidence="3" id="KW-0418">Kinase</keyword>
<gene>
    <name evidence="3" type="ORF">E5225_15635</name>
</gene>
<dbReference type="InterPro" id="IPR027417">
    <property type="entry name" value="P-loop_NTPase"/>
</dbReference>
<dbReference type="InterPro" id="IPR006083">
    <property type="entry name" value="PRK/URK"/>
</dbReference>
<proteinExistence type="predicted"/>
<organism evidence="3 4">
    <name type="scientific">Cellulomonas shaoxiangyii</name>
    <dbReference type="NCBI Taxonomy" id="2566013"/>
    <lineage>
        <taxon>Bacteria</taxon>
        <taxon>Bacillati</taxon>
        <taxon>Actinomycetota</taxon>
        <taxon>Actinomycetes</taxon>
        <taxon>Micrococcales</taxon>
        <taxon>Cellulomonadaceae</taxon>
        <taxon>Cellulomonas</taxon>
    </lineage>
</organism>
<reference evidence="3 4" key="1">
    <citation type="submission" date="2019-04" db="EMBL/GenBank/DDBJ databases">
        <title>Isolation and identification of Cellulomonas shaoxiangyii sp. Nov. isolated from feces of the Tibetan antelopes (Pantholops hodgsonii) in the Qinghai-Tibet plateau of China.</title>
        <authorList>
            <person name="Tian Z."/>
        </authorList>
    </citation>
    <scope>NUCLEOTIDE SEQUENCE [LARGE SCALE GENOMIC DNA]</scope>
    <source>
        <strain evidence="3 4">Z28</strain>
    </source>
</reference>
<dbReference type="KEGG" id="celz:E5225_15635"/>
<dbReference type="Gene3D" id="3.40.50.300">
    <property type="entry name" value="P-loop containing nucleotide triphosphate hydrolases"/>
    <property type="match status" value="1"/>
</dbReference>
<dbReference type="GO" id="GO:0016301">
    <property type="term" value="F:kinase activity"/>
    <property type="evidence" value="ECO:0007669"/>
    <property type="project" value="UniProtKB-KW"/>
</dbReference>
<evidence type="ECO:0000313" key="4">
    <source>
        <dbReference type="Proteomes" id="UP000296469"/>
    </source>
</evidence>
<protein>
    <submittedName>
        <fullName evidence="3">Uridine kinase</fullName>
    </submittedName>
</protein>
<dbReference type="PRINTS" id="PR00988">
    <property type="entry name" value="URIDINKINASE"/>
</dbReference>
<dbReference type="AlphaFoldDB" id="A0A4V1CN06"/>